<dbReference type="EMBL" id="NMUH01005106">
    <property type="protein sequence ID" value="MQM11813.1"/>
    <property type="molecule type" value="Genomic_DNA"/>
</dbReference>
<gene>
    <name evidence="2" type="ORF">Taro_044727</name>
</gene>
<proteinExistence type="predicted"/>
<evidence type="ECO:0000313" key="2">
    <source>
        <dbReference type="EMBL" id="MQM11813.1"/>
    </source>
</evidence>
<organism evidence="2 3">
    <name type="scientific">Colocasia esculenta</name>
    <name type="common">Wild taro</name>
    <name type="synonym">Arum esculentum</name>
    <dbReference type="NCBI Taxonomy" id="4460"/>
    <lineage>
        <taxon>Eukaryota</taxon>
        <taxon>Viridiplantae</taxon>
        <taxon>Streptophyta</taxon>
        <taxon>Embryophyta</taxon>
        <taxon>Tracheophyta</taxon>
        <taxon>Spermatophyta</taxon>
        <taxon>Magnoliopsida</taxon>
        <taxon>Liliopsida</taxon>
        <taxon>Araceae</taxon>
        <taxon>Aroideae</taxon>
        <taxon>Colocasieae</taxon>
        <taxon>Colocasia</taxon>
    </lineage>
</organism>
<keyword evidence="3" id="KW-1185">Reference proteome</keyword>
<name>A0A843WK00_COLES</name>
<comment type="caution">
    <text evidence="2">The sequence shown here is derived from an EMBL/GenBank/DDBJ whole genome shotgun (WGS) entry which is preliminary data.</text>
</comment>
<reference evidence="2" key="1">
    <citation type="submission" date="2017-07" db="EMBL/GenBank/DDBJ databases">
        <title>Taro Niue Genome Assembly and Annotation.</title>
        <authorList>
            <person name="Atibalentja N."/>
            <person name="Keating K."/>
            <person name="Fields C.J."/>
        </authorList>
    </citation>
    <scope>NUCLEOTIDE SEQUENCE</scope>
    <source>
        <strain evidence="2">Niue_2</strain>
        <tissue evidence="2">Leaf</tissue>
    </source>
</reference>
<protein>
    <submittedName>
        <fullName evidence="2">Uncharacterized protein</fullName>
    </submittedName>
</protein>
<dbReference type="AlphaFoldDB" id="A0A843WK00"/>
<evidence type="ECO:0000313" key="3">
    <source>
        <dbReference type="Proteomes" id="UP000652761"/>
    </source>
</evidence>
<dbReference type="Proteomes" id="UP000652761">
    <property type="component" value="Unassembled WGS sequence"/>
</dbReference>
<feature type="region of interest" description="Disordered" evidence="1">
    <location>
        <begin position="38"/>
        <end position="64"/>
    </location>
</feature>
<sequence>MEDHSQRCPYPPSSPFLDARKSLVFVLVHTPSSYLTADQRIQSHKDEVSESLEDGDETKYGAAEPPVRRYIKERVKV</sequence>
<accession>A0A843WK00</accession>
<evidence type="ECO:0000256" key="1">
    <source>
        <dbReference type="SAM" id="MobiDB-lite"/>
    </source>
</evidence>